<reference evidence="1" key="1">
    <citation type="submission" date="2023-03" db="EMBL/GenBank/DDBJ databases">
        <title>Andean soil-derived lignocellulolytic bacterial consortium as a source of novel taxa and putative plastic-active enzymes.</title>
        <authorList>
            <person name="Diaz-Garcia L."/>
            <person name="Chuvochina M."/>
            <person name="Feuerriegel G."/>
            <person name="Bunk B."/>
            <person name="Sproer C."/>
            <person name="Streit W.R."/>
            <person name="Rodriguez L.M."/>
            <person name="Overmann J."/>
            <person name="Jimenez D.J."/>
        </authorList>
    </citation>
    <scope>NUCLEOTIDE SEQUENCE</scope>
    <source>
        <strain evidence="1">MAG 4196</strain>
    </source>
</reference>
<dbReference type="Proteomes" id="UP001217476">
    <property type="component" value="Chromosome"/>
</dbReference>
<evidence type="ECO:0000313" key="2">
    <source>
        <dbReference type="Proteomes" id="UP001217476"/>
    </source>
</evidence>
<organism evidence="1 2">
    <name type="scientific">Candidatus Devosia phytovorans</name>
    <dbReference type="NCBI Taxonomy" id="3121372"/>
    <lineage>
        <taxon>Bacteria</taxon>
        <taxon>Pseudomonadati</taxon>
        <taxon>Pseudomonadota</taxon>
        <taxon>Alphaproteobacteria</taxon>
        <taxon>Hyphomicrobiales</taxon>
        <taxon>Devosiaceae</taxon>
        <taxon>Devosia</taxon>
    </lineage>
</organism>
<name>A0AAJ5VTC2_9HYPH</name>
<gene>
    <name evidence="1" type="ORF">P0Y65_16610</name>
</gene>
<dbReference type="AlphaFoldDB" id="A0AAJ5VTC2"/>
<sequence length="244" mass="27497">MADRAAQVAKILGHDPRLKWDDAQKFELHHAIEYMKQQENFMEAIGRPKRPECYMSRGFGDEMFVREFFGGSETDYRQFAVHLAGKAALDVGPCLASLLSLWDVAASRSVIEPLYDAIINWQTTNLGMSGFANIDRAYSQGAEIFIPELVGKIDGAILVRNCIDHSPHWAFILSNIAAYAASGCTLLLWNDLTHPPMYLNGHYDITDDAATFRRLIEMLGFHVDYEFSTGNTEYLDYGCRATKI</sequence>
<accession>A0AAJ5VTC2</accession>
<evidence type="ECO:0000313" key="1">
    <source>
        <dbReference type="EMBL" id="WEK03796.1"/>
    </source>
</evidence>
<dbReference type="EMBL" id="CP119312">
    <property type="protein sequence ID" value="WEK03796.1"/>
    <property type="molecule type" value="Genomic_DNA"/>
</dbReference>
<proteinExistence type="predicted"/>
<protein>
    <submittedName>
        <fullName evidence="1">Uncharacterized protein</fullName>
    </submittedName>
</protein>